<gene>
    <name evidence="1" type="ORF">BO66DRAFT_399529</name>
</gene>
<evidence type="ECO:0000313" key="1">
    <source>
        <dbReference type="EMBL" id="RAH72606.1"/>
    </source>
</evidence>
<sequence>MTDNTTEIQGFASRRNNTCLADEVSCGRTWDTWYACCPSGSYCPGSKVSIPNNVCCPSWTDCTAQIEDPPVCADAQWALYNYSGYFCCEGDTQGFGVKKETWVGCAPAGFQGDASFSALNVIAQATITGTATTTGTSGTAVSSTTTTTAASTAHSHGVNTGAVAGGVVGGVLGVAALAAAIWLLMRRRKKTQSPGYQPGVSSQPQNAGYMYEATGESRLGELHSEPTRIELVGHKDQLRHELP</sequence>
<name>A0ACD1HG21_9EURO</name>
<dbReference type="EMBL" id="KZ824943">
    <property type="protein sequence ID" value="RAH72606.1"/>
    <property type="molecule type" value="Genomic_DNA"/>
</dbReference>
<accession>A0ACD1HG21</accession>
<keyword evidence="2" id="KW-1185">Reference proteome</keyword>
<dbReference type="Proteomes" id="UP000249661">
    <property type="component" value="Unassembled WGS sequence"/>
</dbReference>
<reference evidence="1" key="1">
    <citation type="submission" date="2018-02" db="EMBL/GenBank/DDBJ databases">
        <title>The genomes of Aspergillus section Nigri reveals drivers in fungal speciation.</title>
        <authorList>
            <consortium name="DOE Joint Genome Institute"/>
            <person name="Vesth T.C."/>
            <person name="Nybo J."/>
            <person name="Theobald S."/>
            <person name="Brandl J."/>
            <person name="Frisvad J.C."/>
            <person name="Nielsen K.F."/>
            <person name="Lyhne E.K."/>
            <person name="Kogle M.E."/>
            <person name="Kuo A."/>
            <person name="Riley R."/>
            <person name="Clum A."/>
            <person name="Nolan M."/>
            <person name="Lipzen A."/>
            <person name="Salamov A."/>
            <person name="Henrissat B."/>
            <person name="Wiebenga A."/>
            <person name="De vries R.P."/>
            <person name="Grigoriev I.V."/>
            <person name="Mortensen U.H."/>
            <person name="Andersen M.R."/>
            <person name="Baker S.E."/>
        </authorList>
    </citation>
    <scope>NUCLEOTIDE SEQUENCE</scope>
    <source>
        <strain evidence="1">CBS 121060</strain>
    </source>
</reference>
<protein>
    <submittedName>
        <fullName evidence="1">Uncharacterized protein</fullName>
    </submittedName>
</protein>
<evidence type="ECO:0000313" key="2">
    <source>
        <dbReference type="Proteomes" id="UP000249661"/>
    </source>
</evidence>
<proteinExistence type="predicted"/>
<organism evidence="1 2">
    <name type="scientific">Aspergillus aculeatinus CBS 121060</name>
    <dbReference type="NCBI Taxonomy" id="1448322"/>
    <lineage>
        <taxon>Eukaryota</taxon>
        <taxon>Fungi</taxon>
        <taxon>Dikarya</taxon>
        <taxon>Ascomycota</taxon>
        <taxon>Pezizomycotina</taxon>
        <taxon>Eurotiomycetes</taxon>
        <taxon>Eurotiomycetidae</taxon>
        <taxon>Eurotiales</taxon>
        <taxon>Aspergillaceae</taxon>
        <taxon>Aspergillus</taxon>
        <taxon>Aspergillus subgen. Circumdati</taxon>
    </lineage>
</organism>